<dbReference type="PANTHER" id="PTHR42752:SF1">
    <property type="entry name" value="IMIDAZOLONEPROPIONASE-RELATED"/>
    <property type="match status" value="1"/>
</dbReference>
<dbReference type="SUPFAM" id="SSF51338">
    <property type="entry name" value="Composite domain of metallo-dependent hydrolases"/>
    <property type="match status" value="1"/>
</dbReference>
<comment type="subcellular location">
    <subcellularLocation>
        <location evidence="7">Cytoplasm</location>
    </subcellularLocation>
</comment>
<keyword evidence="7" id="KW-0963">Cytoplasm</keyword>
<evidence type="ECO:0000256" key="7">
    <source>
        <dbReference type="HAMAP-Rule" id="MF_00372"/>
    </source>
</evidence>
<evidence type="ECO:0000256" key="8">
    <source>
        <dbReference type="SAM" id="MobiDB-lite"/>
    </source>
</evidence>
<dbReference type="PANTHER" id="PTHR42752">
    <property type="entry name" value="IMIDAZOLONEPROPIONASE"/>
    <property type="match status" value="1"/>
</dbReference>
<comment type="function">
    <text evidence="7">Catalyzes the hydrolytic cleavage of the carbon-nitrogen bond in imidazolone-5-propanoate to yield N-formimidoyl-L-glutamate. It is the third step in the universal histidine degradation pathway.</text>
</comment>
<dbReference type="InterPro" id="IPR006680">
    <property type="entry name" value="Amidohydro-rel"/>
</dbReference>
<proteinExistence type="inferred from homology"/>
<comment type="caution">
    <text evidence="10">The sequence shown here is derived from an EMBL/GenBank/DDBJ whole genome shotgun (WGS) entry which is preliminary data.</text>
</comment>
<dbReference type="Pfam" id="PF01979">
    <property type="entry name" value="Amidohydro_1"/>
    <property type="match status" value="1"/>
</dbReference>
<feature type="binding site" evidence="7">
    <location>
        <position position="245"/>
    </location>
    <ligand>
        <name>4-imidazolone-5-propanoate</name>
        <dbReference type="ChEBI" id="CHEBI:77893"/>
    </ligand>
</feature>
<comment type="cofactor">
    <cofactor evidence="7">
        <name>Zn(2+)</name>
        <dbReference type="ChEBI" id="CHEBI:29105"/>
    </cofactor>
    <cofactor evidence="7">
        <name>Fe(3+)</name>
        <dbReference type="ChEBI" id="CHEBI:29034"/>
    </cofactor>
    <text evidence="7">Binds 1 zinc or iron ion per subunit.</text>
</comment>
<keyword evidence="2 7" id="KW-0479">Metal-binding</keyword>
<feature type="binding site" evidence="7">
    <location>
        <position position="373"/>
    </location>
    <ligand>
        <name>N-formimidoyl-L-glutamate</name>
        <dbReference type="ChEBI" id="CHEBI:58928"/>
    </ligand>
</feature>
<protein>
    <recommendedName>
        <fullName evidence="1 7">Imidazolonepropionase</fullName>
        <ecNumber evidence="1 7">3.5.2.7</ecNumber>
    </recommendedName>
    <alternativeName>
        <fullName evidence="7">Imidazolone-5-propionate hydrolase</fullName>
    </alternativeName>
</protein>
<comment type="catalytic activity">
    <reaction evidence="7">
        <text>4-imidazolone-5-propanoate + H2O = N-formimidoyl-L-glutamate</text>
        <dbReference type="Rhea" id="RHEA:23660"/>
        <dbReference type="ChEBI" id="CHEBI:15377"/>
        <dbReference type="ChEBI" id="CHEBI:58928"/>
        <dbReference type="ChEBI" id="CHEBI:77893"/>
        <dbReference type="EC" id="3.5.2.7"/>
    </reaction>
</comment>
<feature type="binding site" evidence="7">
    <location>
        <position position="84"/>
    </location>
    <ligand>
        <name>Zn(2+)</name>
        <dbReference type="ChEBI" id="CHEBI:29105"/>
    </ligand>
</feature>
<comment type="similarity">
    <text evidence="7">Belongs to the metallo-dependent hydrolases superfamily. HutI family.</text>
</comment>
<feature type="binding site" evidence="7">
    <location>
        <position position="371"/>
    </location>
    <ligand>
        <name>Zn(2+)</name>
        <dbReference type="ChEBI" id="CHEBI:29105"/>
    </ligand>
</feature>
<sequence>MSVLLTNIGELVTNDPAHGGSGPGLAGGEGFAPDGIGIVPDAAVVIEEGRIAWTGPASSAPAADDVVDLAGRCVLPGFVDSHSHTVFAGDRAAEFAARMTGEPYTGGGIATTVAATRAASEDDLRARGRALVREMLAQGTTTVEIKSGYGQDIATEARTLRIARELTPETTYLGAHTVPAEYADDRAGYIDLVTGPMLAACAPHARWVDVFCEPAAPTAFDEDESRAVLLAGLRAGLGARVHGNQLAAGPGVRLAVEVGAASVDHCTHLTDADVDALAASWSGAASRGFAPEAVRLADAEAGHGRPADVRPGVGQPADVGSGDVRRFDVGPGAGLGTVATLLPAVEFSTRSPYPDARRLLAAGVPVALATDCNPGSGYSSSMPFVVALAVREMRMSPAEALWSATAGGAAALRRDDVGHLGIGARADLTVLDAPSHTYLSYRPGVPLIHQVWQSGTRAV</sequence>
<dbReference type="GO" id="GO:0050480">
    <property type="term" value="F:imidazolonepropionase activity"/>
    <property type="evidence" value="ECO:0007669"/>
    <property type="project" value="UniProtKB-UniRule"/>
</dbReference>
<organism evidence="10 11">
    <name type="scientific">Promicromonospora sukumoe</name>
    <dbReference type="NCBI Taxonomy" id="88382"/>
    <lineage>
        <taxon>Bacteria</taxon>
        <taxon>Bacillati</taxon>
        <taxon>Actinomycetota</taxon>
        <taxon>Actinomycetes</taxon>
        <taxon>Micrococcales</taxon>
        <taxon>Promicromonosporaceae</taxon>
        <taxon>Promicromonospora</taxon>
    </lineage>
</organism>
<feature type="binding site" evidence="7">
    <location>
        <position position="371"/>
    </location>
    <ligand>
        <name>Fe(3+)</name>
        <dbReference type="ChEBI" id="CHEBI:29034"/>
    </ligand>
</feature>
<keyword evidence="3 7" id="KW-0378">Hydrolase</keyword>
<feature type="binding site" evidence="7">
    <location>
        <position position="149"/>
    </location>
    <ligand>
        <name>N-formimidoyl-L-glutamate</name>
        <dbReference type="ChEBI" id="CHEBI:58928"/>
    </ligand>
</feature>
<keyword evidence="5 7" id="KW-0862">Zinc</keyword>
<dbReference type="Proteomes" id="UP000540568">
    <property type="component" value="Unassembled WGS sequence"/>
</dbReference>
<feature type="binding site" evidence="7">
    <location>
        <position position="82"/>
    </location>
    <ligand>
        <name>Fe(3+)</name>
        <dbReference type="ChEBI" id="CHEBI:29034"/>
    </ligand>
</feature>
<feature type="binding site" evidence="7">
    <location>
        <position position="84"/>
    </location>
    <ligand>
        <name>Fe(3+)</name>
        <dbReference type="ChEBI" id="CHEBI:29034"/>
    </ligand>
</feature>
<dbReference type="GO" id="GO:0019557">
    <property type="term" value="P:L-histidine catabolic process to glutamate and formate"/>
    <property type="evidence" value="ECO:0007669"/>
    <property type="project" value="UniProtKB-UniPathway"/>
</dbReference>
<evidence type="ECO:0000256" key="5">
    <source>
        <dbReference type="ARBA" id="ARBA00022833"/>
    </source>
</evidence>
<dbReference type="Gene3D" id="3.20.20.140">
    <property type="entry name" value="Metal-dependent hydrolases"/>
    <property type="match status" value="2"/>
</dbReference>
<dbReference type="InterPro" id="IPR011059">
    <property type="entry name" value="Metal-dep_hydrolase_composite"/>
</dbReference>
<dbReference type="InterPro" id="IPR032466">
    <property type="entry name" value="Metal_Hydrolase"/>
</dbReference>
<dbReference type="InterPro" id="IPR005920">
    <property type="entry name" value="HutI"/>
</dbReference>
<feature type="binding site" evidence="7">
    <location>
        <position position="376"/>
    </location>
    <ligand>
        <name>4-imidazolone-5-propanoate</name>
        <dbReference type="ChEBI" id="CHEBI:77893"/>
    </ligand>
</feature>
<evidence type="ECO:0000256" key="1">
    <source>
        <dbReference type="ARBA" id="ARBA00012864"/>
    </source>
</evidence>
<dbReference type="SUPFAM" id="SSF51556">
    <property type="entry name" value="Metallo-dependent hydrolases"/>
    <property type="match status" value="1"/>
</dbReference>
<feature type="binding site" evidence="7">
    <location>
        <position position="176"/>
    </location>
    <ligand>
        <name>4-imidazolone-5-propanoate</name>
        <dbReference type="ChEBI" id="CHEBI:77893"/>
    </ligand>
</feature>
<dbReference type="GO" id="GO:0008270">
    <property type="term" value="F:zinc ion binding"/>
    <property type="evidence" value="ECO:0007669"/>
    <property type="project" value="UniProtKB-UniRule"/>
</dbReference>
<feature type="binding site" evidence="7">
    <location>
        <position position="91"/>
    </location>
    <ligand>
        <name>4-imidazolone-5-propanoate</name>
        <dbReference type="ChEBI" id="CHEBI:77893"/>
    </ligand>
</feature>
<dbReference type="UniPathway" id="UPA00379">
    <property type="reaction ID" value="UER00551"/>
</dbReference>
<dbReference type="GO" id="GO:0005506">
    <property type="term" value="F:iron ion binding"/>
    <property type="evidence" value="ECO:0007669"/>
    <property type="project" value="UniProtKB-UniRule"/>
</dbReference>
<evidence type="ECO:0000256" key="3">
    <source>
        <dbReference type="ARBA" id="ARBA00022801"/>
    </source>
</evidence>
<feature type="binding site" evidence="7">
    <location>
        <position position="242"/>
    </location>
    <ligand>
        <name>Fe(3+)</name>
        <dbReference type="ChEBI" id="CHEBI:29034"/>
    </ligand>
</feature>
<feature type="binding site" evidence="7">
    <location>
        <position position="149"/>
    </location>
    <ligand>
        <name>4-imidazolone-5-propanoate</name>
        <dbReference type="ChEBI" id="CHEBI:77893"/>
    </ligand>
</feature>
<name>A0A7W3PFB4_9MICO</name>
<evidence type="ECO:0000259" key="9">
    <source>
        <dbReference type="Pfam" id="PF01979"/>
    </source>
</evidence>
<keyword evidence="6 7" id="KW-0408">Iron</keyword>
<dbReference type="RefSeq" id="WP_182618870.1">
    <property type="nucleotide sequence ID" value="NZ_BAAATF010000008.1"/>
</dbReference>
<evidence type="ECO:0000256" key="4">
    <source>
        <dbReference type="ARBA" id="ARBA00022808"/>
    </source>
</evidence>
<feature type="binding site" evidence="7">
    <location>
        <position position="375"/>
    </location>
    <ligand>
        <name>N-formimidoyl-L-glutamate</name>
        <dbReference type="ChEBI" id="CHEBI:58928"/>
    </ligand>
</feature>
<dbReference type="HAMAP" id="MF_00372">
    <property type="entry name" value="HutI"/>
    <property type="match status" value="1"/>
</dbReference>
<dbReference type="AlphaFoldDB" id="A0A7W3PFB4"/>
<reference evidence="10 11" key="1">
    <citation type="submission" date="2020-07" db="EMBL/GenBank/DDBJ databases">
        <title>Sequencing the genomes of 1000 actinobacteria strains.</title>
        <authorList>
            <person name="Klenk H.-P."/>
        </authorList>
    </citation>
    <scope>NUCLEOTIDE SEQUENCE [LARGE SCALE GENOMIC DNA]</scope>
    <source>
        <strain evidence="10 11">DSM 44121</strain>
    </source>
</reference>
<feature type="domain" description="Amidohydrolase-related" evidence="9">
    <location>
        <begin position="74"/>
        <end position="436"/>
    </location>
</feature>
<feature type="binding site" evidence="7">
    <location>
        <position position="82"/>
    </location>
    <ligand>
        <name>Zn(2+)</name>
        <dbReference type="ChEBI" id="CHEBI:29105"/>
    </ligand>
</feature>
<evidence type="ECO:0000313" key="11">
    <source>
        <dbReference type="Proteomes" id="UP000540568"/>
    </source>
</evidence>
<dbReference type="Gene3D" id="2.30.40.10">
    <property type="entry name" value="Urease, subunit C, domain 1"/>
    <property type="match status" value="2"/>
</dbReference>
<evidence type="ECO:0000256" key="2">
    <source>
        <dbReference type="ARBA" id="ARBA00022723"/>
    </source>
</evidence>
<gene>
    <name evidence="7" type="primary">hutI</name>
    <name evidence="10" type="ORF">FHX71_003582</name>
</gene>
<keyword evidence="4 7" id="KW-0369">Histidine metabolism</keyword>
<feature type="binding site" evidence="7">
    <location>
        <position position="242"/>
    </location>
    <ligand>
        <name>Zn(2+)</name>
        <dbReference type="ChEBI" id="CHEBI:29105"/>
    </ligand>
</feature>
<evidence type="ECO:0000313" key="10">
    <source>
        <dbReference type="EMBL" id="MBA8809606.1"/>
    </source>
</evidence>
<dbReference type="EC" id="3.5.2.7" evidence="1 7"/>
<dbReference type="GO" id="GO:0005737">
    <property type="term" value="C:cytoplasm"/>
    <property type="evidence" value="ECO:0007669"/>
    <property type="project" value="UniProtKB-SubCell"/>
</dbReference>
<evidence type="ECO:0000256" key="6">
    <source>
        <dbReference type="ARBA" id="ARBA00023004"/>
    </source>
</evidence>
<dbReference type="GO" id="GO:0019556">
    <property type="term" value="P:L-histidine catabolic process to glutamate and formamide"/>
    <property type="evidence" value="ECO:0007669"/>
    <property type="project" value="UniProtKB-UniPathway"/>
</dbReference>
<accession>A0A7W3PFB4</accession>
<keyword evidence="11" id="KW-1185">Reference proteome</keyword>
<comment type="pathway">
    <text evidence="7">Amino-acid degradation; L-histidine degradation into L-glutamate; N-formimidoyl-L-glutamate from L-histidine: step 3/3.</text>
</comment>
<dbReference type="EMBL" id="JACGWV010000002">
    <property type="protein sequence ID" value="MBA8809606.1"/>
    <property type="molecule type" value="Genomic_DNA"/>
</dbReference>
<feature type="region of interest" description="Disordered" evidence="8">
    <location>
        <begin position="300"/>
        <end position="321"/>
    </location>
</feature>